<evidence type="ECO:0000256" key="3">
    <source>
        <dbReference type="ARBA" id="ARBA00022617"/>
    </source>
</evidence>
<organism evidence="11 12">
    <name type="scientific">Aureobasidium pullulans</name>
    <name type="common">Black yeast</name>
    <name type="synonym">Pullularia pullulans</name>
    <dbReference type="NCBI Taxonomy" id="5580"/>
    <lineage>
        <taxon>Eukaryota</taxon>
        <taxon>Fungi</taxon>
        <taxon>Dikarya</taxon>
        <taxon>Ascomycota</taxon>
        <taxon>Pezizomycotina</taxon>
        <taxon>Dothideomycetes</taxon>
        <taxon>Dothideomycetidae</taxon>
        <taxon>Dothideales</taxon>
        <taxon>Saccotheciaceae</taxon>
        <taxon>Aureobasidium</taxon>
    </lineage>
</organism>
<dbReference type="Gene3D" id="1.10.489.10">
    <property type="entry name" value="Chloroperoxidase-like"/>
    <property type="match status" value="1"/>
</dbReference>
<evidence type="ECO:0000256" key="5">
    <source>
        <dbReference type="ARBA" id="ARBA00023002"/>
    </source>
</evidence>
<comment type="caution">
    <text evidence="11">The sequence shown here is derived from an EMBL/GenBank/DDBJ whole genome shotgun (WGS) entry which is preliminary data.</text>
</comment>
<reference evidence="11 12" key="1">
    <citation type="submission" date="2018-10" db="EMBL/GenBank/DDBJ databases">
        <title>Fifty Aureobasidium pullulans genomes reveal a recombining polyextremotolerant generalist.</title>
        <authorList>
            <person name="Gostincar C."/>
            <person name="Turk M."/>
            <person name="Zajc J."/>
            <person name="Gunde-Cimerman N."/>
        </authorList>
    </citation>
    <scope>NUCLEOTIDE SEQUENCE [LARGE SCALE GENOMIC DNA]</scope>
    <source>
        <strain evidence="11 12">EXF-10796</strain>
    </source>
</reference>
<dbReference type="GO" id="GO:0008270">
    <property type="term" value="F:zinc ion binding"/>
    <property type="evidence" value="ECO:0007669"/>
    <property type="project" value="InterPro"/>
</dbReference>
<feature type="compositionally biased region" description="Polar residues" evidence="9">
    <location>
        <begin position="165"/>
        <end position="176"/>
    </location>
</feature>
<protein>
    <recommendedName>
        <fullName evidence="10">Heme haloperoxidase family profile domain-containing protein</fullName>
    </recommendedName>
</protein>
<dbReference type="SMART" id="SM00906">
    <property type="entry name" value="Fungal_trans"/>
    <property type="match status" value="1"/>
</dbReference>
<evidence type="ECO:0000313" key="12">
    <source>
        <dbReference type="Proteomes" id="UP000309076"/>
    </source>
</evidence>
<name>A0AB74IYQ2_AURPU</name>
<accession>A0AB74IYQ2</accession>
<evidence type="ECO:0000256" key="7">
    <source>
        <dbReference type="ARBA" id="ARBA00023242"/>
    </source>
</evidence>
<dbReference type="CDD" id="cd12148">
    <property type="entry name" value="fungal_TF_MHR"/>
    <property type="match status" value="1"/>
</dbReference>
<dbReference type="GO" id="GO:0004601">
    <property type="term" value="F:peroxidase activity"/>
    <property type="evidence" value="ECO:0007669"/>
    <property type="project" value="UniProtKB-KW"/>
</dbReference>
<keyword evidence="2" id="KW-0575">Peroxidase</keyword>
<evidence type="ECO:0000256" key="2">
    <source>
        <dbReference type="ARBA" id="ARBA00022559"/>
    </source>
</evidence>
<dbReference type="PROSITE" id="PS51405">
    <property type="entry name" value="HEME_HALOPEROXIDASE"/>
    <property type="match status" value="1"/>
</dbReference>
<dbReference type="SUPFAM" id="SSF47571">
    <property type="entry name" value="Cloroperoxidase"/>
    <property type="match status" value="1"/>
</dbReference>
<evidence type="ECO:0000256" key="8">
    <source>
        <dbReference type="ARBA" id="ARBA00025795"/>
    </source>
</evidence>
<comment type="cofactor">
    <cofactor evidence="1">
        <name>heme b</name>
        <dbReference type="ChEBI" id="CHEBI:60344"/>
    </cofactor>
</comment>
<comment type="similarity">
    <text evidence="8">Belongs to the chloroperoxidase family.</text>
</comment>
<evidence type="ECO:0000313" key="11">
    <source>
        <dbReference type="EMBL" id="THW43302.1"/>
    </source>
</evidence>
<keyword evidence="4" id="KW-0479">Metal-binding</keyword>
<dbReference type="GO" id="GO:0006351">
    <property type="term" value="P:DNA-templated transcription"/>
    <property type="evidence" value="ECO:0007669"/>
    <property type="project" value="InterPro"/>
</dbReference>
<keyword evidence="3" id="KW-0349">Heme</keyword>
<dbReference type="InterPro" id="IPR007219">
    <property type="entry name" value="XnlR_reg_dom"/>
</dbReference>
<feature type="region of interest" description="Disordered" evidence="9">
    <location>
        <begin position="682"/>
        <end position="712"/>
    </location>
</feature>
<evidence type="ECO:0000256" key="4">
    <source>
        <dbReference type="ARBA" id="ARBA00022723"/>
    </source>
</evidence>
<dbReference type="GO" id="GO:0003677">
    <property type="term" value="F:DNA binding"/>
    <property type="evidence" value="ECO:0007669"/>
    <property type="project" value="InterPro"/>
</dbReference>
<feature type="domain" description="Heme haloperoxidase family profile" evidence="10">
    <location>
        <begin position="911"/>
        <end position="1158"/>
    </location>
</feature>
<evidence type="ECO:0000256" key="1">
    <source>
        <dbReference type="ARBA" id="ARBA00001970"/>
    </source>
</evidence>
<dbReference type="Pfam" id="PF04082">
    <property type="entry name" value="Fungal_trans"/>
    <property type="match status" value="1"/>
</dbReference>
<feature type="compositionally biased region" description="Polar residues" evidence="9">
    <location>
        <begin position="693"/>
        <end position="711"/>
    </location>
</feature>
<evidence type="ECO:0000256" key="6">
    <source>
        <dbReference type="ARBA" id="ARBA00023004"/>
    </source>
</evidence>
<evidence type="ECO:0000259" key="10">
    <source>
        <dbReference type="PROSITE" id="PS51405"/>
    </source>
</evidence>
<keyword evidence="7" id="KW-0539">Nucleus</keyword>
<dbReference type="PANTHER" id="PTHR33577">
    <property type="entry name" value="STERIGMATOCYSTIN BIOSYNTHESIS PEROXIDASE STCC-RELATED"/>
    <property type="match status" value="1"/>
</dbReference>
<dbReference type="AlphaFoldDB" id="A0AB74IYQ2"/>
<evidence type="ECO:0000256" key="9">
    <source>
        <dbReference type="SAM" id="MobiDB-lite"/>
    </source>
</evidence>
<feature type="region of interest" description="Disordered" evidence="9">
    <location>
        <begin position="158"/>
        <end position="182"/>
    </location>
</feature>
<gene>
    <name evidence="11" type="ORF">D6D21_05447</name>
</gene>
<dbReference type="Proteomes" id="UP000309076">
    <property type="component" value="Unassembled WGS sequence"/>
</dbReference>
<dbReference type="InterPro" id="IPR036851">
    <property type="entry name" value="Chloroperoxidase-like_sf"/>
</dbReference>
<dbReference type="EMBL" id="QZAM01000097">
    <property type="protein sequence ID" value="THW43302.1"/>
    <property type="molecule type" value="Genomic_DNA"/>
</dbReference>
<dbReference type="InterPro" id="IPR000028">
    <property type="entry name" value="Chloroperoxidase"/>
</dbReference>
<proteinExistence type="inferred from homology"/>
<dbReference type="PANTHER" id="PTHR33577:SF1">
    <property type="entry name" value="HEME HALOPEROXIDASE FAMILY PROFILE DOMAIN-CONTAINING PROTEIN"/>
    <property type="match status" value="1"/>
</dbReference>
<dbReference type="Pfam" id="PF01328">
    <property type="entry name" value="Peroxidase_2"/>
    <property type="match status" value="1"/>
</dbReference>
<sequence>MTFVVGCCDVAGVSGGKDSRFGSVSRLVVPALISPALSHLRFDLRSFARLSFFRPSFLFGESAQTRHETFFRRLPEQRIRQVTPTKFRALLNLASDGAPYTLAEMTDFAQKPDAHLIQRDQTFFSKECDLSHKNNILPSPITVRKEDDVDEILKNFFEDGDTTSDDNSPGQSSHSGVDTPDTIYSLHTDQALTTEFPPTLANQKSSRPWNCRFQESQHAFTLYTSSSTSHRKYKGPSSLQAFSEWLQLNTDGLNLDFSEQFRHGTSHCEEMDMPPTLSMPALCVDWHIYTDAYFQEIAPFFPVIGREQIVRAATYLSRYDHLEERPTGDRPAMACVYACIALGARTKGQIGIAQAYIESACSLVGHLISSPYMESAQALLLISLEHRGRSKSGAASMALGQALRILSSMGLHQKLFGCDDYLFPARQRSDQRTWLTACALEQNLAFESGRPSSVRSCQFDWNILNAASDASADFLKPLVDLAHIQSQIAEALFDQSIRTTPPDLDGILTIQGELDESLTRWSDNLPEPWRPRRGLLRCPPALLAFRTSLTFHFHQALITLHRTALIDGLSADTPSVRAKGNHGRRLQKSEGICANSARDILTTYLQYIEQGHSSPFITLNQPLLAVYVLTVYNLKHRSAWSARTDLALLGSSAKAIRDGYQEHGMPPGFCDMLATLERRVTRGAQPEDGPMTSIDSQPGETPWESPTTDESASVFGSEFGPLDVDVLLETQLLASLQSQEMAFESPPLNTIPGIEDQDLLALGQPGPARRESEVARLESTAKPQADDSIGSTCAQGSFISSAAKRAVLDLITESVSFPWLHRDFAENAKRGLDIVKKDPELVSLLKSIYQDQLQERDDFLAAMADYTESCGDTEAEFEPILEKRTTANCLPHTLPDFLPSNITGLKKFPEAAYPYKDPAPSDQRGPCPGMNTLANHGYIPRNGITTVAQTVVAAARVFNMGADLTTFLAGGSVLFAGDIPTMRYSIGGADKRTNSAGALGSALGTETGLSGHLRFKEGDASGTRCDFYLCDGDNHNMNGSIFKDLQEKAKTYGGGQYNVKALVHHSAAQYQNSRNNNPNFYFLPPSSALTIGATYFTAGFFSNGTIGYGGVANEASIASFDGAYFNTNGTVSYQPEQIPPQGWYRRGFPMFLSEGIDGIITLYTGVAAILGQPDLFGANTGTAGDFNGQQSLASFAGSGNYGGTTVNGTICALEGALYGDFVTVLQQLKALPPSLDIPSQALAL</sequence>
<keyword evidence="5" id="KW-0560">Oxidoreductase</keyword>
<keyword evidence="6" id="KW-0408">Iron</keyword>